<comment type="subunit">
    <text evidence="4">Part of the 30S ribosomal subunit. Forms a tight heterodimer with protein bS6.</text>
</comment>
<dbReference type="GO" id="GO:0003735">
    <property type="term" value="F:structural constituent of ribosome"/>
    <property type="evidence" value="ECO:0007669"/>
    <property type="project" value="InterPro"/>
</dbReference>
<dbReference type="Proteomes" id="UP000176877">
    <property type="component" value="Unassembled WGS sequence"/>
</dbReference>
<comment type="caution">
    <text evidence="6">The sequence shown here is derived from an EMBL/GenBank/DDBJ whole genome shotgun (WGS) entry which is preliminary data.</text>
</comment>
<dbReference type="GO" id="GO:0006412">
    <property type="term" value="P:translation"/>
    <property type="evidence" value="ECO:0007669"/>
    <property type="project" value="UniProtKB-UniRule"/>
</dbReference>
<evidence type="ECO:0000256" key="2">
    <source>
        <dbReference type="ARBA" id="ARBA00022980"/>
    </source>
</evidence>
<dbReference type="NCBIfam" id="TIGR00165">
    <property type="entry name" value="S18"/>
    <property type="match status" value="1"/>
</dbReference>
<protein>
    <recommendedName>
        <fullName evidence="4">Small ribosomal subunit protein bS18</fullName>
    </recommendedName>
</protein>
<keyword evidence="2 4" id="KW-0689">Ribosomal protein</keyword>
<evidence type="ECO:0000313" key="6">
    <source>
        <dbReference type="EMBL" id="OGF23603.1"/>
    </source>
</evidence>
<keyword evidence="3 4" id="KW-0687">Ribonucleoprotein</keyword>
<dbReference type="GO" id="GO:0070181">
    <property type="term" value="F:small ribosomal subunit rRNA binding"/>
    <property type="evidence" value="ECO:0007669"/>
    <property type="project" value="TreeGrafter"/>
</dbReference>
<accession>A0A1F5SAX6</accession>
<dbReference type="PANTHER" id="PTHR13479:SF40">
    <property type="entry name" value="SMALL RIBOSOMAL SUBUNIT PROTEIN BS18M"/>
    <property type="match status" value="1"/>
</dbReference>
<dbReference type="PRINTS" id="PR00974">
    <property type="entry name" value="RIBOSOMALS18"/>
</dbReference>
<comment type="similarity">
    <text evidence="1 4 5">Belongs to the bacterial ribosomal protein bS18 family.</text>
</comment>
<dbReference type="InterPro" id="IPR001648">
    <property type="entry name" value="Ribosomal_bS18"/>
</dbReference>
<evidence type="ECO:0000256" key="4">
    <source>
        <dbReference type="HAMAP-Rule" id="MF_00270"/>
    </source>
</evidence>
<evidence type="ECO:0000256" key="3">
    <source>
        <dbReference type="ARBA" id="ARBA00023274"/>
    </source>
</evidence>
<dbReference type="Gene3D" id="4.10.640.10">
    <property type="entry name" value="Ribosomal protein S18"/>
    <property type="match status" value="1"/>
</dbReference>
<dbReference type="GO" id="GO:0022627">
    <property type="term" value="C:cytosolic small ribosomal subunit"/>
    <property type="evidence" value="ECO:0007669"/>
    <property type="project" value="TreeGrafter"/>
</dbReference>
<evidence type="ECO:0000313" key="7">
    <source>
        <dbReference type="Proteomes" id="UP000176877"/>
    </source>
</evidence>
<dbReference type="SUPFAM" id="SSF46911">
    <property type="entry name" value="Ribosomal protein S18"/>
    <property type="match status" value="1"/>
</dbReference>
<keyword evidence="4" id="KW-0699">rRNA-binding</keyword>
<comment type="function">
    <text evidence="4">Binds as a heterodimer with protein bS6 to the central domain of the 16S rRNA, where it helps stabilize the platform of the 30S subunit.</text>
</comment>
<dbReference type="InterPro" id="IPR036870">
    <property type="entry name" value="Ribosomal_bS18_sf"/>
</dbReference>
<dbReference type="PANTHER" id="PTHR13479">
    <property type="entry name" value="30S RIBOSOMAL PROTEIN S18"/>
    <property type="match status" value="1"/>
</dbReference>
<evidence type="ECO:0000256" key="5">
    <source>
        <dbReference type="RuleBase" id="RU003910"/>
    </source>
</evidence>
<dbReference type="AlphaFoldDB" id="A0A1F5SAX6"/>
<sequence>MEETIKKEKKCYFCVNNLKEVDYKDANFLRSFINSYGKILPKKRTGSCSKHQRKLAVAIKRARVMAIIPFVNK</sequence>
<dbReference type="EMBL" id="MFFT01000001">
    <property type="protein sequence ID" value="OGF23603.1"/>
    <property type="molecule type" value="Genomic_DNA"/>
</dbReference>
<evidence type="ECO:0000256" key="1">
    <source>
        <dbReference type="ARBA" id="ARBA00005589"/>
    </source>
</evidence>
<dbReference type="Pfam" id="PF01084">
    <property type="entry name" value="Ribosomal_S18"/>
    <property type="match status" value="1"/>
</dbReference>
<reference evidence="6 7" key="1">
    <citation type="journal article" date="2016" name="Nat. Commun.">
        <title>Thousands of microbial genomes shed light on interconnected biogeochemical processes in an aquifer system.</title>
        <authorList>
            <person name="Anantharaman K."/>
            <person name="Brown C.T."/>
            <person name="Hug L.A."/>
            <person name="Sharon I."/>
            <person name="Castelle C.J."/>
            <person name="Probst A.J."/>
            <person name="Thomas B.C."/>
            <person name="Singh A."/>
            <person name="Wilkins M.J."/>
            <person name="Karaoz U."/>
            <person name="Brodie E.L."/>
            <person name="Williams K.H."/>
            <person name="Hubbard S.S."/>
            <person name="Banfield J.F."/>
        </authorList>
    </citation>
    <scope>NUCLEOTIDE SEQUENCE [LARGE SCALE GENOMIC DNA]</scope>
</reference>
<name>A0A1F5SAX6_9BACT</name>
<dbReference type="HAMAP" id="MF_00270">
    <property type="entry name" value="Ribosomal_bS18"/>
    <property type="match status" value="1"/>
</dbReference>
<organism evidence="6 7">
    <name type="scientific">Candidatus Falkowbacteria bacterium RIFCSPHIGHO2_02_FULL_42_9</name>
    <dbReference type="NCBI Taxonomy" id="1797986"/>
    <lineage>
        <taxon>Bacteria</taxon>
        <taxon>Candidatus Falkowiibacteriota</taxon>
    </lineage>
</organism>
<keyword evidence="4" id="KW-0694">RNA-binding</keyword>
<gene>
    <name evidence="4" type="primary">rpsR</name>
    <name evidence="6" type="ORF">A3D45_00625</name>
</gene>
<proteinExistence type="inferred from homology"/>